<dbReference type="SUPFAM" id="SSF53822">
    <property type="entry name" value="Periplasmic binding protein-like I"/>
    <property type="match status" value="1"/>
</dbReference>
<dbReference type="InterPro" id="IPR028082">
    <property type="entry name" value="Peripla_BP_I"/>
</dbReference>
<dbReference type="PANTHER" id="PTHR30146:SF152">
    <property type="entry name" value="TRANSCRIPTIONAL REGULATORY PROTEIN"/>
    <property type="match status" value="1"/>
</dbReference>
<dbReference type="InterPro" id="IPR025997">
    <property type="entry name" value="SBP_2_dom"/>
</dbReference>
<accession>A0A0P1G7F1</accession>
<dbReference type="EMBL" id="CYSC01000020">
    <property type="protein sequence ID" value="CUH71362.1"/>
    <property type="molecule type" value="Genomic_DNA"/>
</dbReference>
<reference evidence="2 4" key="1">
    <citation type="submission" date="2015-09" db="EMBL/GenBank/DDBJ databases">
        <authorList>
            <person name="Rodrigo-Torres L."/>
            <person name="Arahal D.R."/>
        </authorList>
    </citation>
    <scope>NUCLEOTIDE SEQUENCE [LARGE SCALE GENOMIC DNA]</scope>
    <source>
        <strain evidence="2 4">CECT 5118</strain>
    </source>
</reference>
<proteinExistence type="predicted"/>
<protein>
    <submittedName>
        <fullName evidence="3">ABC-type sugar transport system, periplasmic component</fullName>
    </submittedName>
</protein>
<dbReference type="RefSeq" id="WP_370701680.1">
    <property type="nucleotide sequence ID" value="NZ_CYSB01000036.1"/>
</dbReference>
<name>A0A0P1G7F1_9RHOB</name>
<evidence type="ECO:0000313" key="5">
    <source>
        <dbReference type="Proteomes" id="UP000051887"/>
    </source>
</evidence>
<dbReference type="GO" id="GO:0003700">
    <property type="term" value="F:DNA-binding transcription factor activity"/>
    <property type="evidence" value="ECO:0007669"/>
    <property type="project" value="TreeGrafter"/>
</dbReference>
<evidence type="ECO:0000313" key="3">
    <source>
        <dbReference type="EMBL" id="CUH71362.1"/>
    </source>
</evidence>
<dbReference type="GO" id="GO:0000976">
    <property type="term" value="F:transcription cis-regulatory region binding"/>
    <property type="evidence" value="ECO:0007669"/>
    <property type="project" value="TreeGrafter"/>
</dbReference>
<feature type="domain" description="Periplasmic binding protein" evidence="1">
    <location>
        <begin position="85"/>
        <end position="272"/>
    </location>
</feature>
<organism evidence="3 5">
    <name type="scientific">Thalassovita autumnalis</name>
    <dbReference type="NCBI Taxonomy" id="2072972"/>
    <lineage>
        <taxon>Bacteria</taxon>
        <taxon>Pseudomonadati</taxon>
        <taxon>Pseudomonadota</taxon>
        <taxon>Alphaproteobacteria</taxon>
        <taxon>Rhodobacterales</taxon>
        <taxon>Roseobacteraceae</taxon>
        <taxon>Thalassovita</taxon>
    </lineage>
</organism>
<dbReference type="Proteomes" id="UP000051086">
    <property type="component" value="Unassembled WGS sequence"/>
</dbReference>
<dbReference type="CDD" id="cd06307">
    <property type="entry name" value="PBP1_sugar_binding"/>
    <property type="match status" value="1"/>
</dbReference>
<keyword evidence="3" id="KW-0762">Sugar transport</keyword>
<dbReference type="AlphaFoldDB" id="A0A0P1G7F1"/>
<keyword evidence="3" id="KW-0813">Transport</keyword>
<dbReference type="EMBL" id="CYSB01000036">
    <property type="protein sequence ID" value="CUH68830.1"/>
    <property type="molecule type" value="Genomic_DNA"/>
</dbReference>
<dbReference type="PANTHER" id="PTHR30146">
    <property type="entry name" value="LACI-RELATED TRANSCRIPTIONAL REPRESSOR"/>
    <property type="match status" value="1"/>
</dbReference>
<dbReference type="Proteomes" id="UP000051887">
    <property type="component" value="Unassembled WGS sequence"/>
</dbReference>
<dbReference type="Gene3D" id="3.40.50.2300">
    <property type="match status" value="2"/>
</dbReference>
<evidence type="ECO:0000313" key="4">
    <source>
        <dbReference type="Proteomes" id="UP000051086"/>
    </source>
</evidence>
<evidence type="ECO:0000259" key="1">
    <source>
        <dbReference type="Pfam" id="PF13407"/>
    </source>
</evidence>
<sequence length="323" mass="35553">MLNNRAHVSAQTRQRVTAAIQELEAQEAQLAARGRRLFFDFVVEAPTRFSREVKTAAEAVLPRIGTAVCRPRFLLQDQMPEAEVLKALERIQKRGSHGLCLKARDTEKIRAAVNRLVAAGIPVITLVTDLPTTDRRAYVGLDNAGAGRTAAYLIYKTLGTERGQVLASRSHGAFLGEEEREQAFLQALRSYCPQLTVLTTEGGGGLGFETSRMLEQSLDSSAAIMAVYSMGGGNRAILQTLAERGQRPDVYVAHDLDQENRALLQTGQLDYVLHHDLQHDIAGAFHQFLAHHRLTTELDESQASTVQVLTPANIPMRPPLSRP</sequence>
<evidence type="ECO:0000313" key="2">
    <source>
        <dbReference type="EMBL" id="CUH68830.1"/>
    </source>
</evidence>
<reference evidence="3 5" key="2">
    <citation type="submission" date="2015-09" db="EMBL/GenBank/DDBJ databases">
        <authorList>
            <consortium name="Swine Surveillance"/>
        </authorList>
    </citation>
    <scope>NUCLEOTIDE SEQUENCE [LARGE SCALE GENOMIC DNA]</scope>
    <source>
        <strain evidence="3 5">5120</strain>
    </source>
</reference>
<gene>
    <name evidence="2" type="ORF">TL5118_02789</name>
    <name evidence="3" type="ORF">TL5120_01148</name>
</gene>
<keyword evidence="4" id="KW-1185">Reference proteome</keyword>
<dbReference type="Pfam" id="PF13407">
    <property type="entry name" value="Peripla_BP_4"/>
    <property type="match status" value="1"/>
</dbReference>